<dbReference type="EMBL" id="FAOZ01000001">
    <property type="protein sequence ID" value="CUU53949.1"/>
    <property type="molecule type" value="Genomic_DNA"/>
</dbReference>
<evidence type="ECO:0000313" key="3">
    <source>
        <dbReference type="EMBL" id="CUU53949.1"/>
    </source>
</evidence>
<evidence type="ECO:0000256" key="1">
    <source>
        <dbReference type="SAM" id="MobiDB-lite"/>
    </source>
</evidence>
<proteinExistence type="predicted"/>
<sequence>MSYSWPVDLWSVDSTASPEDQKWLVGLATVNLVFGPAVTGLVRRRYGDAVAEKYQTVARRLLFLMYLAWITLFWGALFGAAFVALGLVTEAWIRLRGRRQNHQAQRAASSSSSSADLPPEGPPRAVGQLDPQQR</sequence>
<keyword evidence="2" id="KW-1133">Transmembrane helix</keyword>
<protein>
    <submittedName>
        <fullName evidence="3">Uncharacterized protein</fullName>
    </submittedName>
</protein>
<dbReference type="RefSeq" id="WP_165615427.1">
    <property type="nucleotide sequence ID" value="NZ_FAOZ01000001.1"/>
</dbReference>
<dbReference type="AlphaFoldDB" id="A0A0S4QES8"/>
<keyword evidence="4" id="KW-1185">Reference proteome</keyword>
<reference evidence="4" key="1">
    <citation type="submission" date="2015-11" db="EMBL/GenBank/DDBJ databases">
        <authorList>
            <person name="Varghese N."/>
        </authorList>
    </citation>
    <scope>NUCLEOTIDE SEQUENCE [LARGE SCALE GENOMIC DNA]</scope>
    <source>
        <strain evidence="4">DSM 45899</strain>
    </source>
</reference>
<feature type="transmembrane region" description="Helical" evidence="2">
    <location>
        <begin position="63"/>
        <end position="88"/>
    </location>
</feature>
<name>A0A0S4QES8_9ACTN</name>
<keyword evidence="2" id="KW-0812">Transmembrane</keyword>
<feature type="region of interest" description="Disordered" evidence="1">
    <location>
        <begin position="103"/>
        <end position="134"/>
    </location>
</feature>
<gene>
    <name evidence="3" type="ORF">Ga0074812_101450</name>
</gene>
<evidence type="ECO:0000313" key="4">
    <source>
        <dbReference type="Proteomes" id="UP000198802"/>
    </source>
</evidence>
<keyword evidence="2" id="KW-0472">Membrane</keyword>
<evidence type="ECO:0000256" key="2">
    <source>
        <dbReference type="SAM" id="Phobius"/>
    </source>
</evidence>
<feature type="transmembrane region" description="Helical" evidence="2">
    <location>
        <begin position="23"/>
        <end position="42"/>
    </location>
</feature>
<accession>A0A0S4QES8</accession>
<dbReference type="Proteomes" id="UP000198802">
    <property type="component" value="Unassembled WGS sequence"/>
</dbReference>
<organism evidence="3 4">
    <name type="scientific">Parafrankia irregularis</name>
    <dbReference type="NCBI Taxonomy" id="795642"/>
    <lineage>
        <taxon>Bacteria</taxon>
        <taxon>Bacillati</taxon>
        <taxon>Actinomycetota</taxon>
        <taxon>Actinomycetes</taxon>
        <taxon>Frankiales</taxon>
        <taxon>Frankiaceae</taxon>
        <taxon>Parafrankia</taxon>
    </lineage>
</organism>